<evidence type="ECO:0000313" key="4">
    <source>
        <dbReference type="Proteomes" id="UP001558101"/>
    </source>
</evidence>
<dbReference type="SUPFAM" id="SSF46894">
    <property type="entry name" value="C-terminal effector domain of the bipartite response regulators"/>
    <property type="match status" value="1"/>
</dbReference>
<evidence type="ECO:0000256" key="1">
    <source>
        <dbReference type="ARBA" id="ARBA00023125"/>
    </source>
</evidence>
<accession>A0ABV3UGH2</accession>
<dbReference type="Gene3D" id="3.40.50.2300">
    <property type="match status" value="1"/>
</dbReference>
<evidence type="ECO:0000259" key="2">
    <source>
        <dbReference type="PROSITE" id="PS50043"/>
    </source>
</evidence>
<dbReference type="PROSITE" id="PS00622">
    <property type="entry name" value="HTH_LUXR_1"/>
    <property type="match status" value="1"/>
</dbReference>
<dbReference type="SMART" id="SM00421">
    <property type="entry name" value="HTH_LUXR"/>
    <property type="match status" value="1"/>
</dbReference>
<sequence length="209" mass="24436">MKNYRIALLESCQISRLGYQAFCETYEDVSTSLVANSIEDYKALLFCHDFDVAIVDPINPKTGLYHDDIFAFLEYFHQRYPEKPLILYSDDAEFFDFYSYLYKHPWIMVDKKSPLFELYAAITNDDNRRPGQLFGKPLLTCKERVTLRLIMKGYKSSQVAKILNCSIKTVSSHKSSALKKIFFIKKTKPYLMHPATLFNIPRFIYSVDN</sequence>
<reference evidence="3 4" key="1">
    <citation type="submission" date="2024-07" db="EMBL/GenBank/DDBJ databases">
        <title>Genomes of novel Serratia strains from suburban soil.</title>
        <authorList>
            <person name="Markert E.X."/>
            <person name="Severe K."/>
            <person name="Severe L."/>
            <person name="Twing K.I."/>
            <person name="Ward L.M."/>
        </authorList>
    </citation>
    <scope>NUCLEOTIDE SEQUENCE [LARGE SCALE GENOMIC DNA]</scope>
    <source>
        <strain evidence="3 4">3C-UT</strain>
    </source>
</reference>
<protein>
    <submittedName>
        <fullName evidence="3">LuxR C-terminal-related transcriptional regulator</fullName>
    </submittedName>
</protein>
<comment type="caution">
    <text evidence="3">The sequence shown here is derived from an EMBL/GenBank/DDBJ whole genome shotgun (WGS) entry which is preliminary data.</text>
</comment>
<evidence type="ECO:0000313" key="3">
    <source>
        <dbReference type="EMBL" id="MEX3172696.1"/>
    </source>
</evidence>
<dbReference type="RefSeq" id="WP_261413556.1">
    <property type="nucleotide sequence ID" value="NZ_CAMKID010000002.1"/>
</dbReference>
<keyword evidence="1" id="KW-0238">DNA-binding</keyword>
<keyword evidence="4" id="KW-1185">Reference proteome</keyword>
<dbReference type="InterPro" id="IPR016032">
    <property type="entry name" value="Sig_transdc_resp-reg_C-effctor"/>
</dbReference>
<feature type="domain" description="HTH luxR-type" evidence="2">
    <location>
        <begin position="132"/>
        <end position="197"/>
    </location>
</feature>
<dbReference type="CDD" id="cd06170">
    <property type="entry name" value="LuxR_C_like"/>
    <property type="match status" value="1"/>
</dbReference>
<dbReference type="Pfam" id="PF00196">
    <property type="entry name" value="GerE"/>
    <property type="match status" value="1"/>
</dbReference>
<dbReference type="InterPro" id="IPR011006">
    <property type="entry name" value="CheY-like_superfamily"/>
</dbReference>
<dbReference type="PROSITE" id="PS50043">
    <property type="entry name" value="HTH_LUXR_2"/>
    <property type="match status" value="1"/>
</dbReference>
<dbReference type="SUPFAM" id="SSF52172">
    <property type="entry name" value="CheY-like"/>
    <property type="match status" value="1"/>
</dbReference>
<dbReference type="EMBL" id="JBFQXQ010000001">
    <property type="protein sequence ID" value="MEX3172696.1"/>
    <property type="molecule type" value="Genomic_DNA"/>
</dbReference>
<name>A0ABV3UGH2_9GAMM</name>
<dbReference type="PRINTS" id="PR00038">
    <property type="entry name" value="HTHLUXR"/>
</dbReference>
<gene>
    <name evidence="3" type="ORF">AB4M04_11425</name>
</gene>
<dbReference type="Proteomes" id="UP001558101">
    <property type="component" value="Unassembled WGS sequence"/>
</dbReference>
<dbReference type="InterPro" id="IPR000792">
    <property type="entry name" value="Tscrpt_reg_LuxR_C"/>
</dbReference>
<proteinExistence type="predicted"/>
<organism evidence="3 4">
    <name type="scientific">Serratia quinivorans</name>
    <dbReference type="NCBI Taxonomy" id="137545"/>
    <lineage>
        <taxon>Bacteria</taxon>
        <taxon>Pseudomonadati</taxon>
        <taxon>Pseudomonadota</taxon>
        <taxon>Gammaproteobacteria</taxon>
        <taxon>Enterobacterales</taxon>
        <taxon>Yersiniaceae</taxon>
        <taxon>Serratia</taxon>
    </lineage>
</organism>